<keyword evidence="2" id="KW-0472">Membrane</keyword>
<feature type="region of interest" description="Disordered" evidence="1">
    <location>
        <begin position="1"/>
        <end position="24"/>
    </location>
</feature>
<reference evidence="3 4" key="1">
    <citation type="submission" date="2016-10" db="EMBL/GenBank/DDBJ databases">
        <authorList>
            <person name="de Groot N.N."/>
        </authorList>
    </citation>
    <scope>NUCLEOTIDE SEQUENCE [LARGE SCALE GENOMIC DNA]</scope>
    <source>
        <strain evidence="3 4">CGMCC 4.2026</strain>
    </source>
</reference>
<feature type="transmembrane region" description="Helical" evidence="2">
    <location>
        <begin position="31"/>
        <end position="51"/>
    </location>
</feature>
<evidence type="ECO:0000256" key="2">
    <source>
        <dbReference type="SAM" id="Phobius"/>
    </source>
</evidence>
<keyword evidence="2" id="KW-0812">Transmembrane</keyword>
<evidence type="ECO:0000313" key="3">
    <source>
        <dbReference type="EMBL" id="SEN85408.1"/>
    </source>
</evidence>
<dbReference type="Pfam" id="PF04186">
    <property type="entry name" value="FxsA"/>
    <property type="match status" value="1"/>
</dbReference>
<dbReference type="PANTHER" id="PTHR35335">
    <property type="entry name" value="UPF0716 PROTEIN FXSA"/>
    <property type="match status" value="1"/>
</dbReference>
<feature type="transmembrane region" description="Helical" evidence="2">
    <location>
        <begin position="57"/>
        <end position="74"/>
    </location>
</feature>
<dbReference type="NCBIfam" id="NF008528">
    <property type="entry name" value="PRK11463.1-2"/>
    <property type="match status" value="1"/>
</dbReference>
<dbReference type="OrthoDB" id="5192742at2"/>
<dbReference type="NCBIfam" id="NF008527">
    <property type="entry name" value="PRK11463.1-1"/>
    <property type="match status" value="1"/>
</dbReference>
<dbReference type="Proteomes" id="UP000181951">
    <property type="component" value="Unassembled WGS sequence"/>
</dbReference>
<protein>
    <submittedName>
        <fullName evidence="3">UPF0716 protein FxsA</fullName>
    </submittedName>
</protein>
<name>A0A1H8JYU7_9ACTN</name>
<dbReference type="InterPro" id="IPR007313">
    <property type="entry name" value="FxsA"/>
</dbReference>
<gene>
    <name evidence="3" type="ORF">SAMN05216267_1011103</name>
</gene>
<dbReference type="STRING" id="310780.SAMN05216267_1011103"/>
<keyword evidence="4" id="KW-1185">Reference proteome</keyword>
<evidence type="ECO:0000256" key="1">
    <source>
        <dbReference type="SAM" id="MobiDB-lite"/>
    </source>
</evidence>
<accession>A0A1H8JYU7</accession>
<dbReference type="PANTHER" id="PTHR35335:SF1">
    <property type="entry name" value="UPF0716 PROTEIN FXSA"/>
    <property type="match status" value="1"/>
</dbReference>
<proteinExistence type="predicted"/>
<keyword evidence="2" id="KW-1133">Transmembrane helix</keyword>
<feature type="transmembrane region" description="Helical" evidence="2">
    <location>
        <begin position="115"/>
        <end position="139"/>
    </location>
</feature>
<dbReference type="AlphaFoldDB" id="A0A1H8JYU7"/>
<organism evidence="3 4">
    <name type="scientific">Actinacidiphila rubida</name>
    <dbReference type="NCBI Taxonomy" id="310780"/>
    <lineage>
        <taxon>Bacteria</taxon>
        <taxon>Bacillati</taxon>
        <taxon>Actinomycetota</taxon>
        <taxon>Actinomycetes</taxon>
        <taxon>Kitasatosporales</taxon>
        <taxon>Streptomycetaceae</taxon>
        <taxon>Actinacidiphila</taxon>
    </lineage>
</organism>
<dbReference type="GO" id="GO:0016020">
    <property type="term" value="C:membrane"/>
    <property type="evidence" value="ECO:0007669"/>
    <property type="project" value="InterPro"/>
</dbReference>
<sequence length="204" mass="21848">MTTSSRPPVHPHGASQQAQQPPPRRRSRLRLLPLAIAAWAVLEIWLLIVVADATSGFFVFLCILAGFVLGAVAVKRAGRSAWRNLTASVQEAQRAKQGGPAEVQERAPGGGRTGLHMLGGILLIIPGFLSDAVALVLLFPPTRKLVGAGLERVAERALRRQSAHPAEPGSLGDLFQQARDAGEQAKMHRPDGKVIQGEVVDHHD</sequence>
<evidence type="ECO:0000313" key="4">
    <source>
        <dbReference type="Proteomes" id="UP000181951"/>
    </source>
</evidence>
<dbReference type="EMBL" id="FODD01000011">
    <property type="protein sequence ID" value="SEN85408.1"/>
    <property type="molecule type" value="Genomic_DNA"/>
</dbReference>
<feature type="region of interest" description="Disordered" evidence="1">
    <location>
        <begin position="180"/>
        <end position="204"/>
    </location>
</feature>
<feature type="compositionally biased region" description="Basic and acidic residues" evidence="1">
    <location>
        <begin position="180"/>
        <end position="192"/>
    </location>
</feature>
<dbReference type="RefSeq" id="WP_075016853.1">
    <property type="nucleotide sequence ID" value="NZ_FODD01000011.1"/>
</dbReference>